<feature type="compositionally biased region" description="Basic and acidic residues" evidence="1">
    <location>
        <begin position="97"/>
        <end position="108"/>
    </location>
</feature>
<keyword evidence="3" id="KW-1185">Reference proteome</keyword>
<dbReference type="RefSeq" id="XP_038063321.1">
    <property type="nucleotide sequence ID" value="XM_038207393.1"/>
</dbReference>
<dbReference type="RefSeq" id="XP_038063320.1">
    <property type="nucleotide sequence ID" value="XM_038207392.1"/>
</dbReference>
<name>A0A914AIF4_PATMI</name>
<feature type="region of interest" description="Disordered" evidence="1">
    <location>
        <begin position="89"/>
        <end position="108"/>
    </location>
</feature>
<dbReference type="GeneID" id="119734015"/>
<evidence type="ECO:0000313" key="3">
    <source>
        <dbReference type="Proteomes" id="UP000887568"/>
    </source>
</evidence>
<organism evidence="2 3">
    <name type="scientific">Patiria miniata</name>
    <name type="common">Bat star</name>
    <name type="synonym">Asterina miniata</name>
    <dbReference type="NCBI Taxonomy" id="46514"/>
    <lineage>
        <taxon>Eukaryota</taxon>
        <taxon>Metazoa</taxon>
        <taxon>Echinodermata</taxon>
        <taxon>Eleutherozoa</taxon>
        <taxon>Asterozoa</taxon>
        <taxon>Asteroidea</taxon>
        <taxon>Valvatacea</taxon>
        <taxon>Valvatida</taxon>
        <taxon>Asterinidae</taxon>
        <taxon>Patiria</taxon>
    </lineage>
</organism>
<protein>
    <submittedName>
        <fullName evidence="2">Uncharacterized protein</fullName>
    </submittedName>
</protein>
<dbReference type="AlphaFoldDB" id="A0A914AIF4"/>
<dbReference type="Proteomes" id="UP000887568">
    <property type="component" value="Unplaced"/>
</dbReference>
<reference evidence="2" key="1">
    <citation type="submission" date="2022-11" db="UniProtKB">
        <authorList>
            <consortium name="EnsemblMetazoa"/>
        </authorList>
    </citation>
    <scope>IDENTIFICATION</scope>
</reference>
<accession>A0A914AIF4</accession>
<dbReference type="EnsemblMetazoa" id="XM_038207393.1">
    <property type="protein sequence ID" value="XP_038063321.1"/>
    <property type="gene ID" value="LOC119734015"/>
</dbReference>
<dbReference type="EnsemblMetazoa" id="XM_038207392.1">
    <property type="protein sequence ID" value="XP_038063320.1"/>
    <property type="gene ID" value="LOC119734015"/>
</dbReference>
<proteinExistence type="predicted"/>
<evidence type="ECO:0000256" key="1">
    <source>
        <dbReference type="SAM" id="MobiDB-lite"/>
    </source>
</evidence>
<evidence type="ECO:0000313" key="2">
    <source>
        <dbReference type="EnsemblMetazoa" id="XP_038063321.1"/>
    </source>
</evidence>
<sequence length="250" mass="29419">MQEEANLRTCIIHHEESTDLRFHVMNQTRLQRIRSVKEDRLKMPIGSPYRMDIICCQIPDEIPTQSFDSFGYHRGCYQRFTANLHHLEQQGATEPEDPQRKRPKRDPVEGKQVIFPKQCIFQWSGQQRCKSTVRKKVKVKGSVTSEGLCVFDRGGGERLQEVANERKDEELLLKIRHVDLFACEAMYHRSCTQAYIRNYARASTSRETEGKSESTREYHQMVEAHSFAFKEVCKVIDREVFHFALYHDKY</sequence>